<name>A0ABU6WEN5_9FABA</name>
<accession>A0ABU6WEN5</accession>
<proteinExistence type="predicted"/>
<protein>
    <submittedName>
        <fullName evidence="1">Uncharacterized protein</fullName>
    </submittedName>
</protein>
<dbReference type="Proteomes" id="UP001341840">
    <property type="component" value="Unassembled WGS sequence"/>
</dbReference>
<organism evidence="1 2">
    <name type="scientific">Stylosanthes scabra</name>
    <dbReference type="NCBI Taxonomy" id="79078"/>
    <lineage>
        <taxon>Eukaryota</taxon>
        <taxon>Viridiplantae</taxon>
        <taxon>Streptophyta</taxon>
        <taxon>Embryophyta</taxon>
        <taxon>Tracheophyta</taxon>
        <taxon>Spermatophyta</taxon>
        <taxon>Magnoliopsida</taxon>
        <taxon>eudicotyledons</taxon>
        <taxon>Gunneridae</taxon>
        <taxon>Pentapetalae</taxon>
        <taxon>rosids</taxon>
        <taxon>fabids</taxon>
        <taxon>Fabales</taxon>
        <taxon>Fabaceae</taxon>
        <taxon>Papilionoideae</taxon>
        <taxon>50 kb inversion clade</taxon>
        <taxon>dalbergioids sensu lato</taxon>
        <taxon>Dalbergieae</taxon>
        <taxon>Pterocarpus clade</taxon>
        <taxon>Stylosanthes</taxon>
    </lineage>
</organism>
<dbReference type="EMBL" id="JASCZI010181522">
    <property type="protein sequence ID" value="MED6184247.1"/>
    <property type="molecule type" value="Genomic_DNA"/>
</dbReference>
<sequence>MEPSPVFVDSGAICSSCEYYPNDSHNEFIRDVIMERLESQRIQKGMYSQLEMVVNMMSDDEKMLINGYIVKGMEKIMRKANKNIGSKDGVEKACKSGDFTKEARMRSGEIRIRRSVHKNSPNAVNPGLLDHAAGRPKWRGRATLCLMTKFTSRAQAHDGHGACTPLRAVYSI</sequence>
<gene>
    <name evidence="1" type="ORF">PIB30_045641</name>
</gene>
<reference evidence="1 2" key="1">
    <citation type="journal article" date="2023" name="Plants (Basel)">
        <title>Bridging the Gap: Combining Genomics and Transcriptomics Approaches to Understand Stylosanthes scabra, an Orphan Legume from the Brazilian Caatinga.</title>
        <authorList>
            <person name="Ferreira-Neto J.R.C."/>
            <person name="da Silva M.D."/>
            <person name="Binneck E."/>
            <person name="de Melo N.F."/>
            <person name="da Silva R.H."/>
            <person name="de Melo A.L.T.M."/>
            <person name="Pandolfi V."/>
            <person name="Bustamante F.O."/>
            <person name="Brasileiro-Vidal A.C."/>
            <person name="Benko-Iseppon A.M."/>
        </authorList>
    </citation>
    <scope>NUCLEOTIDE SEQUENCE [LARGE SCALE GENOMIC DNA]</scope>
    <source>
        <tissue evidence="1">Leaves</tissue>
    </source>
</reference>
<keyword evidence="2" id="KW-1185">Reference proteome</keyword>
<comment type="caution">
    <text evidence="1">The sequence shown here is derived from an EMBL/GenBank/DDBJ whole genome shotgun (WGS) entry which is preliminary data.</text>
</comment>
<evidence type="ECO:0000313" key="2">
    <source>
        <dbReference type="Proteomes" id="UP001341840"/>
    </source>
</evidence>
<evidence type="ECO:0000313" key="1">
    <source>
        <dbReference type="EMBL" id="MED6184247.1"/>
    </source>
</evidence>